<accession>A0A9W7FYM5</accession>
<dbReference type="OrthoDB" id="199930at2759"/>
<sequence>MKSKYKGGEDEERKKVWEKQEKLDKEVERSVVNALKWYTGKVGVEGIKDKEEWRRTARTVGVLVKALGEEGEWKEGVKDTLGYTKELGEGEEGKGEVEIIYDTKSKGVEDMVVKAAVATGCFMAKGERGVWCLGEGWCDGNGMKEISTMINGSSGMGMWAASEVMVHAVNWDEGRVLFKGVIEGGGMQKMAGLPETRTQGIVAFAKLGMASKGMGGEEGEEVTDLAKAMLEDELGGEGIGKGVEVLGYLTVKTKFKEEVAYDGTTVKRLVEIARGKDVDNATAYGVAGIFANIAVSVEQIRKEAFKEKEFSEEQYDQMMKMQSTQKGEDIPEKEMDPQDCVKGRIRVMVDAGVVRALSSIAGMQACSSGTKTMCMLGLSRLAVEEGSRGSIIQQGGLKACQEAAIGGDIGDEGRGYARHAIAKILVTTNPGLLTETQRKASIKPLIEVCGEHGCSSLMQFEALLSLTNLGTSGEDVKGRIAKEGLRDIGYLTFEDHDMVRRAAVECIGNLVPAEETMRYFRSKDKVRLWVAYMRDYQESYELARAAGGGLAMACYDWEVKETLLGVDGFGEGIAECLKSGAVEIMHRALVIVKNMVGGNEGAGEEEGKEGLKSVGARVRKLFDEKGVVEFCVLYANNAEKLKGGLDQGGEMLEGLAKDVCKMLEEGN</sequence>
<organism evidence="4 5">
    <name type="scientific">Triparma columacea</name>
    <dbReference type="NCBI Taxonomy" id="722753"/>
    <lineage>
        <taxon>Eukaryota</taxon>
        <taxon>Sar</taxon>
        <taxon>Stramenopiles</taxon>
        <taxon>Ochrophyta</taxon>
        <taxon>Bolidophyceae</taxon>
        <taxon>Parmales</taxon>
        <taxon>Triparmaceae</taxon>
        <taxon>Triparma</taxon>
    </lineage>
</organism>
<keyword evidence="2" id="KW-0963">Cytoplasm</keyword>
<evidence type="ECO:0000256" key="2">
    <source>
        <dbReference type="ARBA" id="ARBA00022490"/>
    </source>
</evidence>
<dbReference type="EMBL" id="BRYA01000648">
    <property type="protein sequence ID" value="GMI27784.1"/>
    <property type="molecule type" value="Genomic_DNA"/>
</dbReference>
<dbReference type="PANTHER" id="PTHR45994:SF1">
    <property type="entry name" value="FI21225P1"/>
    <property type="match status" value="1"/>
</dbReference>
<protein>
    <submittedName>
        <fullName evidence="4">Uncharacterized protein</fullName>
    </submittedName>
</protein>
<evidence type="ECO:0000256" key="3">
    <source>
        <dbReference type="SAM" id="MobiDB-lite"/>
    </source>
</evidence>
<proteinExistence type="predicted"/>
<dbReference type="Gene3D" id="1.25.10.10">
    <property type="entry name" value="Leucine-rich Repeat Variant"/>
    <property type="match status" value="1"/>
</dbReference>
<evidence type="ECO:0000313" key="5">
    <source>
        <dbReference type="Proteomes" id="UP001165065"/>
    </source>
</evidence>
<name>A0A9W7FYM5_9STRA</name>
<dbReference type="PANTHER" id="PTHR45994">
    <property type="entry name" value="FI21225P1"/>
    <property type="match status" value="1"/>
</dbReference>
<dbReference type="InterPro" id="IPR011989">
    <property type="entry name" value="ARM-like"/>
</dbReference>
<keyword evidence="5" id="KW-1185">Reference proteome</keyword>
<comment type="subcellular location">
    <subcellularLocation>
        <location evidence="1">Cytoplasm</location>
    </subcellularLocation>
</comment>
<evidence type="ECO:0000256" key="1">
    <source>
        <dbReference type="ARBA" id="ARBA00004496"/>
    </source>
</evidence>
<dbReference type="Proteomes" id="UP001165065">
    <property type="component" value="Unassembled WGS sequence"/>
</dbReference>
<dbReference type="GO" id="GO:0005737">
    <property type="term" value="C:cytoplasm"/>
    <property type="evidence" value="ECO:0007669"/>
    <property type="project" value="UniProtKB-SubCell"/>
</dbReference>
<dbReference type="AlphaFoldDB" id="A0A9W7FYM5"/>
<comment type="caution">
    <text evidence="4">The sequence shown here is derived from an EMBL/GenBank/DDBJ whole genome shotgun (WGS) entry which is preliminary data.</text>
</comment>
<dbReference type="GO" id="GO:0051879">
    <property type="term" value="F:Hsp90 protein binding"/>
    <property type="evidence" value="ECO:0007669"/>
    <property type="project" value="TreeGrafter"/>
</dbReference>
<dbReference type="InterPro" id="IPR016024">
    <property type="entry name" value="ARM-type_fold"/>
</dbReference>
<reference evidence="5" key="1">
    <citation type="journal article" date="2023" name="Commun. Biol.">
        <title>Genome analysis of Parmales, the sister group of diatoms, reveals the evolutionary specialization of diatoms from phago-mixotrophs to photoautotrophs.</title>
        <authorList>
            <person name="Ban H."/>
            <person name="Sato S."/>
            <person name="Yoshikawa S."/>
            <person name="Yamada K."/>
            <person name="Nakamura Y."/>
            <person name="Ichinomiya M."/>
            <person name="Sato N."/>
            <person name="Blanc-Mathieu R."/>
            <person name="Endo H."/>
            <person name="Kuwata A."/>
            <person name="Ogata H."/>
        </authorList>
    </citation>
    <scope>NUCLEOTIDE SEQUENCE [LARGE SCALE GENOMIC DNA]</scope>
</reference>
<feature type="region of interest" description="Disordered" evidence="3">
    <location>
        <begin position="1"/>
        <end position="22"/>
    </location>
</feature>
<gene>
    <name evidence="4" type="ORF">TrCOL_g12380</name>
</gene>
<evidence type="ECO:0000313" key="4">
    <source>
        <dbReference type="EMBL" id="GMI27784.1"/>
    </source>
</evidence>
<dbReference type="SUPFAM" id="SSF48371">
    <property type="entry name" value="ARM repeat"/>
    <property type="match status" value="1"/>
</dbReference>